<proteinExistence type="predicted"/>
<dbReference type="PANTHER" id="PTHR32009">
    <property type="entry name" value="TMV RESISTANCE PROTEIN N-LIKE"/>
    <property type="match status" value="1"/>
</dbReference>
<keyword evidence="5" id="KW-1133">Transmembrane helix</keyword>
<dbReference type="Proteomes" id="UP000288805">
    <property type="component" value="Unassembled WGS sequence"/>
</dbReference>
<evidence type="ECO:0000256" key="3">
    <source>
        <dbReference type="ARBA" id="ARBA00023027"/>
    </source>
</evidence>
<dbReference type="EC" id="3.2.2.6" evidence="1"/>
<keyword evidence="5" id="KW-0472">Membrane</keyword>
<dbReference type="InterPro" id="IPR035897">
    <property type="entry name" value="Toll_tir_struct_dom_sf"/>
</dbReference>
<protein>
    <recommendedName>
        <fullName evidence="1">ADP-ribosyl cyclase/cyclic ADP-ribose hydrolase</fullName>
        <ecNumber evidence="1">3.2.2.6</ecNumber>
    </recommendedName>
</protein>
<keyword evidence="3" id="KW-0520">NAD</keyword>
<evidence type="ECO:0000313" key="8">
    <source>
        <dbReference type="Proteomes" id="UP000288805"/>
    </source>
</evidence>
<dbReference type="Gene3D" id="3.40.50.10140">
    <property type="entry name" value="Toll/interleukin-1 receptor homology (TIR) domain"/>
    <property type="match status" value="1"/>
</dbReference>
<keyword evidence="5" id="KW-0812">Transmembrane</keyword>
<feature type="domain" description="TIR" evidence="6">
    <location>
        <begin position="26"/>
        <end position="184"/>
    </location>
</feature>
<evidence type="ECO:0000313" key="7">
    <source>
        <dbReference type="EMBL" id="RVX01237.1"/>
    </source>
</evidence>
<dbReference type="SUPFAM" id="SSF52200">
    <property type="entry name" value="Toll/Interleukin receptor TIR domain"/>
    <property type="match status" value="1"/>
</dbReference>
<dbReference type="PANTHER" id="PTHR32009:SF39">
    <property type="entry name" value="TIR DOMAIN-CONTAINING PROTEIN"/>
    <property type="match status" value="1"/>
</dbReference>
<evidence type="ECO:0000256" key="5">
    <source>
        <dbReference type="SAM" id="Phobius"/>
    </source>
</evidence>
<evidence type="ECO:0000256" key="4">
    <source>
        <dbReference type="ARBA" id="ARBA00047304"/>
    </source>
</evidence>
<accession>A0A438IWX2</accession>
<evidence type="ECO:0000259" key="6">
    <source>
        <dbReference type="PROSITE" id="PS50104"/>
    </source>
</evidence>
<keyword evidence="2" id="KW-0378">Hydrolase</keyword>
<comment type="catalytic activity">
    <reaction evidence="4">
        <text>NAD(+) + H2O = ADP-D-ribose + nicotinamide + H(+)</text>
        <dbReference type="Rhea" id="RHEA:16301"/>
        <dbReference type="ChEBI" id="CHEBI:15377"/>
        <dbReference type="ChEBI" id="CHEBI:15378"/>
        <dbReference type="ChEBI" id="CHEBI:17154"/>
        <dbReference type="ChEBI" id="CHEBI:57540"/>
        <dbReference type="ChEBI" id="CHEBI:57967"/>
        <dbReference type="EC" id="3.2.2.6"/>
    </reaction>
    <physiologicalReaction direction="left-to-right" evidence="4">
        <dbReference type="Rhea" id="RHEA:16302"/>
    </physiologicalReaction>
</comment>
<dbReference type="InterPro" id="IPR000157">
    <property type="entry name" value="TIR_dom"/>
</dbReference>
<reference evidence="7 8" key="1">
    <citation type="journal article" date="2018" name="PLoS Genet.">
        <title>Population sequencing reveals clonal diversity and ancestral inbreeding in the grapevine cultivar Chardonnay.</title>
        <authorList>
            <person name="Roach M.J."/>
            <person name="Johnson D.L."/>
            <person name="Bohlmann J."/>
            <person name="van Vuuren H.J."/>
            <person name="Jones S.J."/>
            <person name="Pretorius I.S."/>
            <person name="Schmidt S.A."/>
            <person name="Borneman A.R."/>
        </authorList>
    </citation>
    <scope>NUCLEOTIDE SEQUENCE [LARGE SCALE GENOMIC DNA]</scope>
    <source>
        <strain evidence="8">cv. Chardonnay</strain>
        <tissue evidence="7">Leaf</tissue>
    </source>
</reference>
<dbReference type="Pfam" id="PF01582">
    <property type="entry name" value="TIR"/>
    <property type="match status" value="1"/>
</dbReference>
<dbReference type="PROSITE" id="PS50104">
    <property type="entry name" value="TIR"/>
    <property type="match status" value="1"/>
</dbReference>
<dbReference type="AlphaFoldDB" id="A0A438IWX2"/>
<organism evidence="7 8">
    <name type="scientific">Vitis vinifera</name>
    <name type="common">Grape</name>
    <dbReference type="NCBI Taxonomy" id="29760"/>
    <lineage>
        <taxon>Eukaryota</taxon>
        <taxon>Viridiplantae</taxon>
        <taxon>Streptophyta</taxon>
        <taxon>Embryophyta</taxon>
        <taxon>Tracheophyta</taxon>
        <taxon>Spermatophyta</taxon>
        <taxon>Magnoliopsida</taxon>
        <taxon>eudicotyledons</taxon>
        <taxon>Gunneridae</taxon>
        <taxon>Pentapetalae</taxon>
        <taxon>rosids</taxon>
        <taxon>Vitales</taxon>
        <taxon>Vitaceae</taxon>
        <taxon>Viteae</taxon>
        <taxon>Vitis</taxon>
    </lineage>
</organism>
<dbReference type="SMART" id="SM00255">
    <property type="entry name" value="TIR"/>
    <property type="match status" value="1"/>
</dbReference>
<dbReference type="EMBL" id="QGNW01000077">
    <property type="protein sequence ID" value="RVX01237.1"/>
    <property type="molecule type" value="Genomic_DNA"/>
</dbReference>
<gene>
    <name evidence="7" type="primary">DSC2_2</name>
    <name evidence="7" type="ORF">CK203_036137</name>
</gene>
<name>A0A438IWX2_VITVI</name>
<sequence>MLKRTSWAWIVLGRPLLLLVLLLVHGIMKFFLSFKGKDTSHNFTDNLYATLYRKGIPTFRIDDLRGEDIAPGLLYAIEKSRLVLVILSHNYARSNWCLDELVRIMECREEMGKIVFPVFYHVDPSMCEIRRAAMEKHSLIMKEMGLATQTQRWRAALREVGILSGWHVHDWKKSIPWRFRFTGVVPHAKDIAPESKSLPSVGNSRKSYLEVTYQRLARGKLVHFHGWKSLALPSVGPAKTTELCILALGTFPGNLSSKELEQASGGFRSHFAGEKWCLRNFRRHPKRVAKLFRKTKLSSPGCKVGFHLEFLASSRGMVRASSEGETPLLYKSAAKFSQQKADSHTFRVTGFVMAATSSFQLQIAHRLKNWIVDFLSFEMVHQLGLQALEDETLKAESVALLVEPERRTSALASSDGCHLLSKIALRSCKSLQCTAQLSYSDIGMAILGSADVDGYDEAGAAGGALGMAGAATVIPSGICLGEALLAAAEAQPGILDAPKFGIAALGRGGECNLLFEASSCEPSPQSREGLS</sequence>
<feature type="transmembrane region" description="Helical" evidence="5">
    <location>
        <begin position="6"/>
        <end position="27"/>
    </location>
</feature>
<evidence type="ECO:0000256" key="2">
    <source>
        <dbReference type="ARBA" id="ARBA00022801"/>
    </source>
</evidence>
<evidence type="ECO:0000256" key="1">
    <source>
        <dbReference type="ARBA" id="ARBA00011982"/>
    </source>
</evidence>
<dbReference type="GO" id="GO:0007165">
    <property type="term" value="P:signal transduction"/>
    <property type="evidence" value="ECO:0007669"/>
    <property type="project" value="InterPro"/>
</dbReference>
<comment type="caution">
    <text evidence="7">The sequence shown here is derived from an EMBL/GenBank/DDBJ whole genome shotgun (WGS) entry which is preliminary data.</text>
</comment>
<dbReference type="GO" id="GO:0061809">
    <property type="term" value="F:NAD+ nucleosidase activity, cyclic ADP-ribose generating"/>
    <property type="evidence" value="ECO:0007669"/>
    <property type="project" value="UniProtKB-EC"/>
</dbReference>